<dbReference type="EMBL" id="DSBX01000208">
    <property type="protein sequence ID" value="HDQ99740.1"/>
    <property type="molecule type" value="Genomic_DNA"/>
</dbReference>
<gene>
    <name evidence="3" type="ORF">ENN51_05605</name>
</gene>
<name>A0A7V0XFK5_UNCW3</name>
<dbReference type="InterPro" id="IPR026444">
    <property type="entry name" value="Secre_tail"/>
</dbReference>
<comment type="caution">
    <text evidence="3">The sequence shown here is derived from an EMBL/GenBank/DDBJ whole genome shotgun (WGS) entry which is preliminary data.</text>
</comment>
<dbReference type="InterPro" id="IPR036415">
    <property type="entry name" value="Lamin_tail_dom_sf"/>
</dbReference>
<dbReference type="InterPro" id="IPR001322">
    <property type="entry name" value="Lamin_tail_dom"/>
</dbReference>
<dbReference type="PANTHER" id="PTHR40050:SF1">
    <property type="entry name" value="INNER SPORE COAT PROTEIN H"/>
    <property type="match status" value="1"/>
</dbReference>
<sequence length="750" mass="83976">MTLTRLLAWPLLMAAVATAGFYDDDRVNRVELRFAERNWREILDSLYARGEGERLVGEAVINGVRFDSVGVRFKGNSSYHPSRRKNPFNIDLNYLIPGQRIDGHGTLKLANVFKDPSFVREVLSYEIARRYMPAGRANYANVHVNDTLIGLYTNVEDVDKRFLRERFYSDGNARFKGELTDTTRPAGWRYYGSDTAAYGLYYRLMSDSGWRELIGFLDTLNNHPAATEELLNVDRHLWFLAFHIVMVNLDAPVNMPQNYYLYRDDSDRFNPVIWDLNENFGAFRDLLGSGQLSLAQMQQLDPFLRGADPNYPIASRIFPNPRWRRAYVAHARTMLEECFACGWYEDRALELQDVIDADVRADPNKFYSYNDFHNNVNRSVGSGPLAIVGLTELMQARTSFLLSRPEFRASPPVIAAPACEPARPAPGTEVRFTVRVENADSVFLGWRRHPTGRFHRLAMAASDRSDAYAVTLRPGAGELHYFIYAENAEAAAFLPARAEHEFFTLPVGGDMVINELMALNETTVRDPYGEYDDWVELHNTSDTPVALGGWYLSDDSTRPTRWTFPDTTIPGRGYLVVWADGQPEQGPLHAGFSLAGSGEMVLLSRPDRTAADRVIFGQQNPDISFGRWPNGTGGFRFMNPTFGAENDSAVGLAERPGATVRLPLSAFPNPFAGTTTIHYELASPATVSLRVYDAGGRLVATLVEGDRGPGRHQARFAPGDPVPRGVYFVQLSARAGRDAGTGTVKLVMSR</sequence>
<proteinExistence type="predicted"/>
<dbReference type="Pfam" id="PF08757">
    <property type="entry name" value="CotH"/>
    <property type="match status" value="1"/>
</dbReference>
<dbReference type="Gene3D" id="2.60.40.4070">
    <property type="match status" value="1"/>
</dbReference>
<dbReference type="Proteomes" id="UP000885672">
    <property type="component" value="Unassembled WGS sequence"/>
</dbReference>
<feature type="domain" description="LTD" evidence="2">
    <location>
        <begin position="499"/>
        <end position="711"/>
    </location>
</feature>
<feature type="chain" id="PRO_5030551083" evidence="1">
    <location>
        <begin position="20"/>
        <end position="750"/>
    </location>
</feature>
<dbReference type="NCBIfam" id="TIGR04183">
    <property type="entry name" value="Por_Secre_tail"/>
    <property type="match status" value="1"/>
</dbReference>
<dbReference type="AlphaFoldDB" id="A0A7V0XFK5"/>
<evidence type="ECO:0000313" key="3">
    <source>
        <dbReference type="EMBL" id="HDQ99740.1"/>
    </source>
</evidence>
<dbReference type="Pfam" id="PF00932">
    <property type="entry name" value="LTD"/>
    <property type="match status" value="1"/>
</dbReference>
<evidence type="ECO:0000256" key="1">
    <source>
        <dbReference type="SAM" id="SignalP"/>
    </source>
</evidence>
<evidence type="ECO:0000259" key="2">
    <source>
        <dbReference type="PROSITE" id="PS51841"/>
    </source>
</evidence>
<dbReference type="InterPro" id="IPR014867">
    <property type="entry name" value="Spore_coat_CotH_CotH2/3/7"/>
</dbReference>
<protein>
    <submittedName>
        <fullName evidence="3">T9SS type A sorting domain-containing protein</fullName>
    </submittedName>
</protein>
<organism evidence="3">
    <name type="scientific">candidate division WOR-3 bacterium</name>
    <dbReference type="NCBI Taxonomy" id="2052148"/>
    <lineage>
        <taxon>Bacteria</taxon>
        <taxon>Bacteria division WOR-3</taxon>
    </lineage>
</organism>
<reference evidence="3" key="1">
    <citation type="journal article" date="2020" name="mSystems">
        <title>Genome- and Community-Level Interaction Insights into Carbon Utilization and Element Cycling Functions of Hydrothermarchaeota in Hydrothermal Sediment.</title>
        <authorList>
            <person name="Zhou Z."/>
            <person name="Liu Y."/>
            <person name="Xu W."/>
            <person name="Pan J."/>
            <person name="Luo Z.H."/>
            <person name="Li M."/>
        </authorList>
    </citation>
    <scope>NUCLEOTIDE SEQUENCE [LARGE SCALE GENOMIC DNA]</scope>
    <source>
        <strain evidence="3">SpSt-1182</strain>
    </source>
</reference>
<accession>A0A7V0XFK5</accession>
<dbReference type="PROSITE" id="PS51841">
    <property type="entry name" value="LTD"/>
    <property type="match status" value="1"/>
</dbReference>
<dbReference type="Gene3D" id="2.60.40.1260">
    <property type="entry name" value="Lamin Tail domain"/>
    <property type="match status" value="1"/>
</dbReference>
<keyword evidence="1" id="KW-0732">Signal</keyword>
<dbReference type="PANTHER" id="PTHR40050">
    <property type="entry name" value="INNER SPORE COAT PROTEIN H"/>
    <property type="match status" value="1"/>
</dbReference>
<feature type="signal peptide" evidence="1">
    <location>
        <begin position="1"/>
        <end position="19"/>
    </location>
</feature>
<dbReference type="SUPFAM" id="SSF74853">
    <property type="entry name" value="Lamin A/C globular tail domain"/>
    <property type="match status" value="1"/>
</dbReference>